<feature type="signal peptide" evidence="7">
    <location>
        <begin position="1"/>
        <end position="37"/>
    </location>
</feature>
<comment type="caution">
    <text evidence="9">The sequence shown here is derived from an EMBL/GenBank/DDBJ whole genome shotgun (WGS) entry which is preliminary data.</text>
</comment>
<evidence type="ECO:0000256" key="5">
    <source>
        <dbReference type="ARBA" id="ARBA00023157"/>
    </source>
</evidence>
<dbReference type="InterPro" id="IPR016179">
    <property type="entry name" value="Insulin-like"/>
</dbReference>
<dbReference type="SUPFAM" id="SSF56994">
    <property type="entry name" value="Insulin-like"/>
    <property type="match status" value="1"/>
</dbReference>
<dbReference type="AlphaFoldDB" id="A0AAN5I1S9"/>
<keyword evidence="3" id="KW-0165">Cleavage on pair of basic residues</keyword>
<keyword evidence="5" id="KW-1015">Disulfide bond</keyword>
<dbReference type="PROSITE" id="PS00262">
    <property type="entry name" value="INSULIN"/>
    <property type="match status" value="1"/>
</dbReference>
<dbReference type="InterPro" id="IPR022352">
    <property type="entry name" value="Ins/IGF/rlx"/>
</dbReference>
<dbReference type="PRINTS" id="PR00276">
    <property type="entry name" value="INSULINFAMLY"/>
</dbReference>
<evidence type="ECO:0000256" key="1">
    <source>
        <dbReference type="ARBA" id="ARBA00009034"/>
    </source>
</evidence>
<evidence type="ECO:0000256" key="2">
    <source>
        <dbReference type="ARBA" id="ARBA00011207"/>
    </source>
</evidence>
<gene>
    <name evidence="9" type="ORF">PMAYCL1PPCAC_18853</name>
</gene>
<evidence type="ECO:0000256" key="7">
    <source>
        <dbReference type="SAM" id="SignalP"/>
    </source>
</evidence>
<comment type="subcellular location">
    <subcellularLocation>
        <location evidence="6">Secreted</location>
    </subcellularLocation>
</comment>
<protein>
    <recommendedName>
        <fullName evidence="8">Insulin-like domain-containing protein</fullName>
    </recommendedName>
</protein>
<dbReference type="Gene3D" id="1.10.100.10">
    <property type="entry name" value="Insulin-like"/>
    <property type="match status" value="1"/>
</dbReference>
<dbReference type="EMBL" id="BTRK01000004">
    <property type="protein sequence ID" value="GMR48658.1"/>
    <property type="molecule type" value="Genomic_DNA"/>
</dbReference>
<reference evidence="10" key="1">
    <citation type="submission" date="2022-10" db="EMBL/GenBank/DDBJ databases">
        <title>Genome assembly of Pristionchus species.</title>
        <authorList>
            <person name="Yoshida K."/>
            <person name="Sommer R.J."/>
        </authorList>
    </citation>
    <scope>NUCLEOTIDE SEQUENCE [LARGE SCALE GENOMIC DNA]</scope>
    <source>
        <strain evidence="10">RS5460</strain>
    </source>
</reference>
<dbReference type="GO" id="GO:0005576">
    <property type="term" value="C:extracellular region"/>
    <property type="evidence" value="ECO:0007669"/>
    <property type="project" value="UniProtKB-SubCell"/>
</dbReference>
<evidence type="ECO:0000313" key="9">
    <source>
        <dbReference type="EMBL" id="GMR48658.1"/>
    </source>
</evidence>
<dbReference type="SMART" id="SM00078">
    <property type="entry name" value="IlGF"/>
    <property type="match status" value="1"/>
</dbReference>
<dbReference type="Proteomes" id="UP001328107">
    <property type="component" value="Unassembled WGS sequence"/>
</dbReference>
<feature type="domain" description="Insulin-like" evidence="8">
    <location>
        <begin position="39"/>
        <end position="115"/>
    </location>
</feature>
<evidence type="ECO:0000256" key="3">
    <source>
        <dbReference type="ARBA" id="ARBA00022685"/>
    </source>
</evidence>
<dbReference type="InterPro" id="IPR036438">
    <property type="entry name" value="Insulin-like_sf"/>
</dbReference>
<comment type="subunit">
    <text evidence="2">Heterodimer of a B chain and an A chain linked by two disulfide bonds.</text>
</comment>
<dbReference type="GO" id="GO:0005179">
    <property type="term" value="F:hormone activity"/>
    <property type="evidence" value="ECO:0007669"/>
    <property type="project" value="InterPro"/>
</dbReference>
<dbReference type="PANTHER" id="PTHR13647:SF4">
    <property type="entry name" value="INSULIN-LIKE PEPTIDE 1-RELATED"/>
    <property type="match status" value="1"/>
</dbReference>
<accession>A0AAN5I1S9</accession>
<dbReference type="InterPro" id="IPR022353">
    <property type="entry name" value="Insulin_CS"/>
</dbReference>
<dbReference type="PANTHER" id="PTHR13647">
    <property type="entry name" value="INSULIN-LIKE PEPTIDE 2-RELATED"/>
    <property type="match status" value="1"/>
</dbReference>
<keyword evidence="4 7" id="KW-0732">Signal</keyword>
<name>A0AAN5I1S9_9BILA</name>
<dbReference type="Pfam" id="PF00049">
    <property type="entry name" value="Insulin"/>
    <property type="match status" value="1"/>
</dbReference>
<evidence type="ECO:0000256" key="6">
    <source>
        <dbReference type="RuleBase" id="RU000406"/>
    </source>
</evidence>
<evidence type="ECO:0000313" key="10">
    <source>
        <dbReference type="Proteomes" id="UP001328107"/>
    </source>
</evidence>
<keyword evidence="10" id="KW-1185">Reference proteome</keyword>
<proteinExistence type="inferred from homology"/>
<evidence type="ECO:0000256" key="4">
    <source>
        <dbReference type="ARBA" id="ARBA00022729"/>
    </source>
</evidence>
<organism evidence="9 10">
    <name type="scientific">Pristionchus mayeri</name>
    <dbReference type="NCBI Taxonomy" id="1317129"/>
    <lineage>
        <taxon>Eukaryota</taxon>
        <taxon>Metazoa</taxon>
        <taxon>Ecdysozoa</taxon>
        <taxon>Nematoda</taxon>
        <taxon>Chromadorea</taxon>
        <taxon>Rhabditida</taxon>
        <taxon>Rhabditina</taxon>
        <taxon>Diplogasteromorpha</taxon>
        <taxon>Diplogasteroidea</taxon>
        <taxon>Neodiplogasteridae</taxon>
        <taxon>Pristionchus</taxon>
    </lineage>
</organism>
<sequence>MPSSPSTVLATFTPSLRPSVFALFALLLLANVPQSDASMRLCGQKLTKTLLAVCSGQLCGGYVEHKRSVNPLVYSVAALSNPEFYEVHRTVKRESGLATECCTNRCSYSHLKKYCCMN</sequence>
<comment type="similarity">
    <text evidence="1 6">Belongs to the insulin family.</text>
</comment>
<evidence type="ECO:0000259" key="8">
    <source>
        <dbReference type="SMART" id="SM00078"/>
    </source>
</evidence>
<keyword evidence="6" id="KW-0964">Secreted</keyword>
<feature type="chain" id="PRO_5042827794" description="Insulin-like domain-containing protein" evidence="7">
    <location>
        <begin position="38"/>
        <end position="118"/>
    </location>
</feature>